<keyword evidence="3" id="KW-1185">Reference proteome</keyword>
<evidence type="ECO:0000256" key="1">
    <source>
        <dbReference type="ARBA" id="ARBA00010617"/>
    </source>
</evidence>
<organism evidence="2 3">
    <name type="scientific">Quercus suber</name>
    <name type="common">Cork oak</name>
    <dbReference type="NCBI Taxonomy" id="58331"/>
    <lineage>
        <taxon>Eukaryota</taxon>
        <taxon>Viridiplantae</taxon>
        <taxon>Streptophyta</taxon>
        <taxon>Embryophyta</taxon>
        <taxon>Tracheophyta</taxon>
        <taxon>Spermatophyta</taxon>
        <taxon>Magnoliopsida</taxon>
        <taxon>eudicotyledons</taxon>
        <taxon>Gunneridae</taxon>
        <taxon>Pentapetalae</taxon>
        <taxon>rosids</taxon>
        <taxon>fabids</taxon>
        <taxon>Fagales</taxon>
        <taxon>Fagaceae</taxon>
        <taxon>Quercus</taxon>
    </lineage>
</organism>
<dbReference type="Gene3D" id="1.10.630.10">
    <property type="entry name" value="Cytochrome P450"/>
    <property type="match status" value="1"/>
</dbReference>
<sequence>MLKRFDLQGVRRHVQVSYKRMHEIFDDIIATRLKHRETDKTTRHGDFLDVLLDQMQEDGSDFSIDTIKPLILMKTIISLILAENRTPGIVNNFKEIWNTFNCGMSGTCQTMPPKETLISLGKAGKLSITYGNSVNGWLGSSASLGCGLWCGWIIGINFGDDLGAEMMKLSSTMVGFNAETVRGWFR</sequence>
<dbReference type="GO" id="GO:0016705">
    <property type="term" value="F:oxidoreductase activity, acting on paired donors, with incorporation or reduction of molecular oxygen"/>
    <property type="evidence" value="ECO:0007669"/>
    <property type="project" value="InterPro"/>
</dbReference>
<dbReference type="PANTHER" id="PTHR47950">
    <property type="entry name" value="CYTOCHROME P450, FAMILY 76, SUBFAMILY C, POLYPEPTIDE 5-RELATED"/>
    <property type="match status" value="1"/>
</dbReference>
<dbReference type="InterPro" id="IPR036396">
    <property type="entry name" value="Cyt_P450_sf"/>
</dbReference>
<dbReference type="GO" id="GO:0004497">
    <property type="term" value="F:monooxygenase activity"/>
    <property type="evidence" value="ECO:0007669"/>
    <property type="project" value="InterPro"/>
</dbReference>
<comment type="caution">
    <text evidence="2">The sequence shown here is derived from an EMBL/GenBank/DDBJ whole genome shotgun (WGS) entry which is preliminary data.</text>
</comment>
<dbReference type="Proteomes" id="UP000237347">
    <property type="component" value="Unassembled WGS sequence"/>
</dbReference>
<proteinExistence type="inferred from homology"/>
<accession>A0AAW0LIP2</accession>
<dbReference type="AlphaFoldDB" id="A0AAW0LIP2"/>
<evidence type="ECO:0000313" key="2">
    <source>
        <dbReference type="EMBL" id="KAK7851349.1"/>
    </source>
</evidence>
<evidence type="ECO:0000313" key="3">
    <source>
        <dbReference type="Proteomes" id="UP000237347"/>
    </source>
</evidence>
<dbReference type="EMBL" id="PKMF04000088">
    <property type="protein sequence ID" value="KAK7851349.1"/>
    <property type="molecule type" value="Genomic_DNA"/>
</dbReference>
<comment type="similarity">
    <text evidence="1">Belongs to the cytochrome P450 family.</text>
</comment>
<dbReference type="PANTHER" id="PTHR47950:SF44">
    <property type="entry name" value="CYTOCHROME P450, FAMILY 76, SUBFAMILY C, POLYPEPTIDE 5-RELATED"/>
    <property type="match status" value="1"/>
</dbReference>
<gene>
    <name evidence="2" type="ORF">CFP56_042253</name>
</gene>
<dbReference type="SUPFAM" id="SSF48264">
    <property type="entry name" value="Cytochrome P450"/>
    <property type="match status" value="1"/>
</dbReference>
<reference evidence="2 3" key="1">
    <citation type="journal article" date="2018" name="Sci. Data">
        <title>The draft genome sequence of cork oak.</title>
        <authorList>
            <person name="Ramos A.M."/>
            <person name="Usie A."/>
            <person name="Barbosa P."/>
            <person name="Barros P.M."/>
            <person name="Capote T."/>
            <person name="Chaves I."/>
            <person name="Simoes F."/>
            <person name="Abreu I."/>
            <person name="Carrasquinho I."/>
            <person name="Faro C."/>
            <person name="Guimaraes J.B."/>
            <person name="Mendonca D."/>
            <person name="Nobrega F."/>
            <person name="Rodrigues L."/>
            <person name="Saibo N.J.M."/>
            <person name="Varela M.C."/>
            <person name="Egas C."/>
            <person name="Matos J."/>
            <person name="Miguel C.M."/>
            <person name="Oliveira M.M."/>
            <person name="Ricardo C.P."/>
            <person name="Goncalves S."/>
        </authorList>
    </citation>
    <scope>NUCLEOTIDE SEQUENCE [LARGE SCALE GENOMIC DNA]</scope>
    <source>
        <strain evidence="3">cv. HL8</strain>
    </source>
</reference>
<protein>
    <submittedName>
        <fullName evidence="2">Uncharacterized protein</fullName>
    </submittedName>
</protein>
<dbReference type="GO" id="GO:0020037">
    <property type="term" value="F:heme binding"/>
    <property type="evidence" value="ECO:0007669"/>
    <property type="project" value="InterPro"/>
</dbReference>
<name>A0AAW0LIP2_QUESU</name>
<dbReference type="GO" id="GO:0005506">
    <property type="term" value="F:iron ion binding"/>
    <property type="evidence" value="ECO:0007669"/>
    <property type="project" value="InterPro"/>
</dbReference>